<gene>
    <name evidence="4" type="primary">spoIID</name>
    <name evidence="4" type="ORF">ACFQMJ_16685</name>
</gene>
<keyword evidence="5" id="KW-1185">Reference proteome</keyword>
<dbReference type="NCBIfam" id="TIGR02870">
    <property type="entry name" value="spore_II_D"/>
    <property type="match status" value="1"/>
</dbReference>
<dbReference type="PANTHER" id="PTHR30032:SF4">
    <property type="entry name" value="AMIDASE ENHANCER"/>
    <property type="match status" value="1"/>
</dbReference>
<organism evidence="4 5">
    <name type="scientific">Cohnella cellulosilytica</name>
    <dbReference type="NCBI Taxonomy" id="986710"/>
    <lineage>
        <taxon>Bacteria</taxon>
        <taxon>Bacillati</taxon>
        <taxon>Bacillota</taxon>
        <taxon>Bacilli</taxon>
        <taxon>Bacillales</taxon>
        <taxon>Paenibacillaceae</taxon>
        <taxon>Cohnella</taxon>
    </lineage>
</organism>
<protein>
    <submittedName>
        <fullName evidence="4">Stage II sporulation protein D</fullName>
    </submittedName>
</protein>
<proteinExistence type="predicted"/>
<dbReference type="Proteomes" id="UP001596378">
    <property type="component" value="Unassembled WGS sequence"/>
</dbReference>
<keyword evidence="2" id="KW-0812">Transmembrane</keyword>
<dbReference type="PANTHER" id="PTHR30032">
    <property type="entry name" value="N-ACETYLMURAMOYL-L-ALANINE AMIDASE-RELATED"/>
    <property type="match status" value="1"/>
</dbReference>
<evidence type="ECO:0000256" key="2">
    <source>
        <dbReference type="SAM" id="Phobius"/>
    </source>
</evidence>
<dbReference type="Pfam" id="PF08486">
    <property type="entry name" value="SpoIID"/>
    <property type="match status" value="1"/>
</dbReference>
<keyword evidence="2" id="KW-1133">Transmembrane helix</keyword>
<dbReference type="InterPro" id="IPR013486">
    <property type="entry name" value="SpoIID/LytB"/>
</dbReference>
<dbReference type="EMBL" id="JBHTAI010000009">
    <property type="protein sequence ID" value="MFC7150165.1"/>
    <property type="molecule type" value="Genomic_DNA"/>
</dbReference>
<keyword evidence="2" id="KW-0472">Membrane</keyword>
<comment type="caution">
    <text evidence="4">The sequence shown here is derived from an EMBL/GenBank/DDBJ whole genome shotgun (WGS) entry which is preliminary data.</text>
</comment>
<evidence type="ECO:0000256" key="1">
    <source>
        <dbReference type="SAM" id="MobiDB-lite"/>
    </source>
</evidence>
<evidence type="ECO:0000313" key="5">
    <source>
        <dbReference type="Proteomes" id="UP001596378"/>
    </source>
</evidence>
<feature type="region of interest" description="Disordered" evidence="1">
    <location>
        <begin position="61"/>
        <end position="108"/>
    </location>
</feature>
<evidence type="ECO:0000313" key="4">
    <source>
        <dbReference type="EMBL" id="MFC7150165.1"/>
    </source>
</evidence>
<name>A0ABW2FE15_9BACL</name>
<accession>A0ABW2FE15</accession>
<dbReference type="InterPro" id="IPR013693">
    <property type="entry name" value="SpoIID/LytB_N"/>
</dbReference>
<feature type="transmembrane region" description="Helical" evidence="2">
    <location>
        <begin position="20"/>
        <end position="41"/>
    </location>
</feature>
<dbReference type="RefSeq" id="WP_378046034.1">
    <property type="nucleotide sequence ID" value="NZ_JBHMDN010000010.1"/>
</dbReference>
<evidence type="ECO:0000259" key="3">
    <source>
        <dbReference type="Pfam" id="PF08486"/>
    </source>
</evidence>
<dbReference type="InterPro" id="IPR051922">
    <property type="entry name" value="Bact_Sporulation_Assoc"/>
</dbReference>
<feature type="domain" description="Sporulation stage II protein D amidase enhancer LytB N-terminal" evidence="3">
    <location>
        <begin position="115"/>
        <end position="219"/>
    </location>
</feature>
<dbReference type="InterPro" id="IPR014225">
    <property type="entry name" value="Spore_II_D_firmicutes"/>
</dbReference>
<reference evidence="5" key="1">
    <citation type="journal article" date="2019" name="Int. J. Syst. Evol. Microbiol.">
        <title>The Global Catalogue of Microorganisms (GCM) 10K type strain sequencing project: providing services to taxonomists for standard genome sequencing and annotation.</title>
        <authorList>
            <consortium name="The Broad Institute Genomics Platform"/>
            <consortium name="The Broad Institute Genome Sequencing Center for Infectious Disease"/>
            <person name="Wu L."/>
            <person name="Ma J."/>
        </authorList>
    </citation>
    <scope>NUCLEOTIDE SEQUENCE [LARGE SCALE GENOMIC DNA]</scope>
    <source>
        <strain evidence="5">KCTC 12907</strain>
    </source>
</reference>
<dbReference type="NCBIfam" id="TIGR02669">
    <property type="entry name" value="SpoIID_LytB"/>
    <property type="match status" value="1"/>
</dbReference>
<sequence length="398" mass="43104">MRKRRYDWPVLGRKRGGVSWAVIGIGYGAGAAIALCLWAALHGGAAGDAAGQALPREDAIREKGASSTARPSISAGKSDPDETEITGGREGGKGRADEGNEPSAYEQPRISVYLSKTGKVETVPLETYVQGVVAAEMPLEFRPAALEAQAVAARTYAVRRLRLGERTGPEAQGADVTDTQEHQAYLSVAEMKRLKTDDRAGWEKVRDAAAATMGQILVYGDEPIEALFFSTSNGYTENSEEVFSVKRPYLRSVESPWDRAISDRAEETIEMELSEFYERLGIETVAAGGNAAAAERVRVLERTEGHRVKTMLAGDRRLDGTEVRRLLGLRSAAFDWKIAGGKAVLTVRGYGHGVGMSQWGAEGMAREGNNASRILAHYYKGARLEQVSKLANASENRL</sequence>